<dbReference type="InterPro" id="IPR018908">
    <property type="entry name" value="TMEM234"/>
</dbReference>
<feature type="transmembrane region" description="Helical" evidence="5">
    <location>
        <begin position="110"/>
        <end position="129"/>
    </location>
</feature>
<evidence type="ECO:0000313" key="7">
    <source>
        <dbReference type="Proteomes" id="UP001174677"/>
    </source>
</evidence>
<dbReference type="PANTHER" id="PTHR28668:SF1">
    <property type="entry name" value="TRANSMEMBRANE PROTEIN 234"/>
    <property type="match status" value="1"/>
</dbReference>
<comment type="subcellular location">
    <subcellularLocation>
        <location evidence="1">Membrane</location>
        <topology evidence="1">Multi-pass membrane protein</topology>
    </subcellularLocation>
</comment>
<proteinExistence type="predicted"/>
<comment type="caution">
    <text evidence="6">The sequence shown here is derived from an EMBL/GenBank/DDBJ whole genome shotgun (WGS) entry which is preliminary data.</text>
</comment>
<dbReference type="EMBL" id="JARPOI010000132">
    <property type="protein sequence ID" value="KAJ9129510.1"/>
    <property type="molecule type" value="Genomic_DNA"/>
</dbReference>
<feature type="transmembrane region" description="Helical" evidence="5">
    <location>
        <begin position="12"/>
        <end position="33"/>
    </location>
</feature>
<keyword evidence="2 5" id="KW-0812">Transmembrane</keyword>
<reference evidence="6 7" key="1">
    <citation type="journal article" date="2023" name="Plant Biotechnol. J.">
        <title>Chromosome-level wild Hevea brasiliensis genome provides new tools for genomic-assisted breeding and valuable loci to elevate rubber yield.</title>
        <authorList>
            <person name="Cheng H."/>
            <person name="Song X."/>
            <person name="Hu Y."/>
            <person name="Wu T."/>
            <person name="Yang Q."/>
            <person name="An Z."/>
            <person name="Feng S."/>
            <person name="Deng Z."/>
            <person name="Wu W."/>
            <person name="Zeng X."/>
            <person name="Tu M."/>
            <person name="Wang X."/>
            <person name="Huang H."/>
        </authorList>
    </citation>
    <scope>NUCLEOTIDE SEQUENCE [LARGE SCALE GENOMIC DNA]</scope>
    <source>
        <strain evidence="6">MT/VB/25A 57/8</strain>
    </source>
</reference>
<accession>A0ABQ9K9Q6</accession>
<feature type="transmembrane region" description="Helical" evidence="5">
    <location>
        <begin position="84"/>
        <end position="104"/>
    </location>
</feature>
<protein>
    <recommendedName>
        <fullName evidence="8">EamA domain-containing protein</fullName>
    </recommendedName>
</protein>
<dbReference type="Proteomes" id="UP001174677">
    <property type="component" value="Unassembled WGS sequence"/>
</dbReference>
<name>A0ABQ9K9Q6_HEVBR</name>
<evidence type="ECO:0008006" key="8">
    <source>
        <dbReference type="Google" id="ProtNLM"/>
    </source>
</evidence>
<evidence type="ECO:0000256" key="2">
    <source>
        <dbReference type="ARBA" id="ARBA00022692"/>
    </source>
</evidence>
<keyword evidence="3 5" id="KW-1133">Transmembrane helix</keyword>
<organism evidence="6 7">
    <name type="scientific">Hevea brasiliensis</name>
    <name type="common">Para rubber tree</name>
    <name type="synonym">Siphonia brasiliensis</name>
    <dbReference type="NCBI Taxonomy" id="3981"/>
    <lineage>
        <taxon>Eukaryota</taxon>
        <taxon>Viridiplantae</taxon>
        <taxon>Streptophyta</taxon>
        <taxon>Embryophyta</taxon>
        <taxon>Tracheophyta</taxon>
        <taxon>Spermatophyta</taxon>
        <taxon>Magnoliopsida</taxon>
        <taxon>eudicotyledons</taxon>
        <taxon>Gunneridae</taxon>
        <taxon>Pentapetalae</taxon>
        <taxon>rosids</taxon>
        <taxon>fabids</taxon>
        <taxon>Malpighiales</taxon>
        <taxon>Euphorbiaceae</taxon>
        <taxon>Crotonoideae</taxon>
        <taxon>Micrandreae</taxon>
        <taxon>Hevea</taxon>
    </lineage>
</organism>
<evidence type="ECO:0000256" key="3">
    <source>
        <dbReference type="ARBA" id="ARBA00022989"/>
    </source>
</evidence>
<evidence type="ECO:0000256" key="5">
    <source>
        <dbReference type="SAM" id="Phobius"/>
    </source>
</evidence>
<sequence>MTATIARDIEKIVAVGLVWGATNALIRRGALLWDQRPANFLPLPQTLQGSTKSSSLQLKPYAMFSYFGTSATFFALLSNAPISLAVPIANATTFTATALFGMLLAEETGIGFALLVRFLLWLVFGLLHFNFLQKMRALKELCSC</sequence>
<dbReference type="Pfam" id="PF10639">
    <property type="entry name" value="TMEM234"/>
    <property type="match status" value="1"/>
</dbReference>
<keyword evidence="4 5" id="KW-0472">Membrane</keyword>
<dbReference type="PANTHER" id="PTHR28668">
    <property type="entry name" value="TRANSMEMBRANE PROTEIN 234"/>
    <property type="match status" value="1"/>
</dbReference>
<evidence type="ECO:0000313" key="6">
    <source>
        <dbReference type="EMBL" id="KAJ9129510.1"/>
    </source>
</evidence>
<feature type="transmembrane region" description="Helical" evidence="5">
    <location>
        <begin position="60"/>
        <end position="77"/>
    </location>
</feature>
<keyword evidence="7" id="KW-1185">Reference proteome</keyword>
<evidence type="ECO:0000256" key="1">
    <source>
        <dbReference type="ARBA" id="ARBA00004141"/>
    </source>
</evidence>
<evidence type="ECO:0000256" key="4">
    <source>
        <dbReference type="ARBA" id="ARBA00023136"/>
    </source>
</evidence>
<gene>
    <name evidence="6" type="ORF">P3X46_033806</name>
</gene>